<keyword evidence="1" id="KW-0812">Transmembrane</keyword>
<dbReference type="OrthoDB" id="28790at2157"/>
<dbReference type="Proteomes" id="UP000007485">
    <property type="component" value="Chromosome"/>
</dbReference>
<name>F0QW19_VULM7</name>
<dbReference type="AlphaFoldDB" id="F0QW19"/>
<keyword evidence="1" id="KW-1133">Transmembrane helix</keyword>
<organism evidence="2 3">
    <name type="scientific">Vulcanisaeta moutnovskia (strain 768-28)</name>
    <dbReference type="NCBI Taxonomy" id="985053"/>
    <lineage>
        <taxon>Archaea</taxon>
        <taxon>Thermoproteota</taxon>
        <taxon>Thermoprotei</taxon>
        <taxon>Thermoproteales</taxon>
        <taxon>Thermoproteaceae</taxon>
        <taxon>Vulcanisaeta</taxon>
    </lineage>
</organism>
<protein>
    <submittedName>
        <fullName evidence="2">Uncharacterized protein</fullName>
    </submittedName>
</protein>
<accession>F0QW19</accession>
<gene>
    <name evidence="2" type="ordered locus">VMUT_0732</name>
</gene>
<dbReference type="eggNOG" id="arCOG13925">
    <property type="taxonomic scope" value="Archaea"/>
</dbReference>
<keyword evidence="1" id="KW-0472">Membrane</keyword>
<dbReference type="HOGENOM" id="CLU_1044363_0_0_2"/>
<sequence length="266" mass="30427">MIYKSLLPILIVLLVMIVLTTYLMNYVNNETSRALTLENNYLLSTNVFKQLNNTLPQILRNNACMLIANPMNYSCSIIAMNMTNMLSEALNIISNKTGNIARYRVINYEIYGEGNVTIYQITIQALIQSNSIEGTITTVYPFNLCYYSQLVNNIVNDLRENITIHADNITETSEGLSKELMSKINHNYDNINITLHYTGVFSMTQRTRNYTIYVGIIDYTLYVSPSEKLCSEFAKITGSFYVTIIINKYVNNTYYFTINGIISNNK</sequence>
<dbReference type="STRING" id="985053.VMUT_0732"/>
<dbReference type="KEGG" id="vmo:VMUT_0732"/>
<evidence type="ECO:0000313" key="2">
    <source>
        <dbReference type="EMBL" id="ADY00943.1"/>
    </source>
</evidence>
<dbReference type="GeneID" id="10288384"/>
<dbReference type="EMBL" id="CP002529">
    <property type="protein sequence ID" value="ADY00943.1"/>
    <property type="molecule type" value="Genomic_DNA"/>
</dbReference>
<dbReference type="RefSeq" id="WP_013604106.1">
    <property type="nucleotide sequence ID" value="NC_015151.1"/>
</dbReference>
<evidence type="ECO:0000313" key="3">
    <source>
        <dbReference type="Proteomes" id="UP000007485"/>
    </source>
</evidence>
<proteinExistence type="predicted"/>
<keyword evidence="3" id="KW-1185">Reference proteome</keyword>
<feature type="transmembrane region" description="Helical" evidence="1">
    <location>
        <begin position="6"/>
        <end position="27"/>
    </location>
</feature>
<reference evidence="2 3" key="1">
    <citation type="journal article" date="2011" name="J. Bacteriol.">
        <title>Complete genome sequence of 'Vulcanisaeta moutnovskia' strain 768-28, a novel member of the hyperthermophilic crenarchaeal genus vulcanisaeta.</title>
        <authorList>
            <person name="Gumerov V.M."/>
            <person name="Mardanov A.V."/>
            <person name="Beletsky A.V."/>
            <person name="Prokofeva M.I."/>
            <person name="Bonch-Osmolovskaya E.A."/>
            <person name="Ravin N.V."/>
            <person name="Skryabin K.G."/>
        </authorList>
    </citation>
    <scope>NUCLEOTIDE SEQUENCE [LARGE SCALE GENOMIC DNA]</scope>
    <source>
        <strain evidence="2 3">768-28</strain>
    </source>
</reference>
<evidence type="ECO:0000256" key="1">
    <source>
        <dbReference type="SAM" id="Phobius"/>
    </source>
</evidence>